<dbReference type="Proteomes" id="UP000029067">
    <property type="component" value="Unassembled WGS sequence"/>
</dbReference>
<keyword evidence="5 8" id="KW-0378">Hydrolase</keyword>
<dbReference type="GO" id="GO:0009251">
    <property type="term" value="P:glucan catabolic process"/>
    <property type="evidence" value="ECO:0007669"/>
    <property type="project" value="TreeGrafter"/>
</dbReference>
<dbReference type="eggNOG" id="COG1472">
    <property type="taxonomic scope" value="Bacteria"/>
</dbReference>
<dbReference type="Gene3D" id="3.40.50.1700">
    <property type="entry name" value="Glycoside hydrolase family 3 C-terminal domain"/>
    <property type="match status" value="1"/>
</dbReference>
<dbReference type="PANTHER" id="PTHR30620">
    <property type="entry name" value="PERIPLASMIC BETA-GLUCOSIDASE-RELATED"/>
    <property type="match status" value="1"/>
</dbReference>
<dbReference type="InterPro" id="IPR051915">
    <property type="entry name" value="Cellulose_Degrad_GH3"/>
</dbReference>
<comment type="similarity">
    <text evidence="2">Belongs to the glycosyl hydrolase 3 family.</text>
</comment>
<keyword evidence="6 8" id="KW-0326">Glycosidase</keyword>
<dbReference type="InterPro" id="IPR001764">
    <property type="entry name" value="Glyco_hydro_3_N"/>
</dbReference>
<dbReference type="AlphaFoldDB" id="A0A087AYM2"/>
<dbReference type="OrthoDB" id="9803863at2"/>
<evidence type="ECO:0000256" key="1">
    <source>
        <dbReference type="ARBA" id="ARBA00000448"/>
    </source>
</evidence>
<dbReference type="InterPro" id="IPR036881">
    <property type="entry name" value="Glyco_hydro_3_C_sf"/>
</dbReference>
<accession>A0A087AYM2</accession>
<comment type="caution">
    <text evidence="8">The sequence shown here is derived from an EMBL/GenBank/DDBJ whole genome shotgun (WGS) entry which is preliminary data.</text>
</comment>
<dbReference type="InterPro" id="IPR036962">
    <property type="entry name" value="Glyco_hydro_3_N_sf"/>
</dbReference>
<dbReference type="EC" id="3.2.1.21" evidence="3"/>
<gene>
    <name evidence="8" type="ORF">BCUN_1484</name>
</gene>
<dbReference type="Pfam" id="PF01915">
    <property type="entry name" value="Glyco_hydro_3_C"/>
    <property type="match status" value="1"/>
</dbReference>
<evidence type="ECO:0000256" key="3">
    <source>
        <dbReference type="ARBA" id="ARBA00012744"/>
    </source>
</evidence>
<dbReference type="InterPro" id="IPR017853">
    <property type="entry name" value="GH"/>
</dbReference>
<comment type="catalytic activity">
    <reaction evidence="1">
        <text>Hydrolysis of terminal, non-reducing beta-D-glucosyl residues with release of beta-D-glucose.</text>
        <dbReference type="EC" id="3.2.1.21"/>
    </reaction>
</comment>
<evidence type="ECO:0000256" key="5">
    <source>
        <dbReference type="ARBA" id="ARBA00022801"/>
    </source>
</evidence>
<dbReference type="EMBL" id="JGYV01000006">
    <property type="protein sequence ID" value="KFI63872.1"/>
    <property type="molecule type" value="Genomic_DNA"/>
</dbReference>
<sequence length="772" mass="83341">MSTASPYPYLNPDLPIGERVADLLSRMTLEEKVGQMLQLDARDGDLHALVVDRHVGSILHTAADDIVRAAELVHDETRLHIPLLIGDDCIHGYSFWPGATIFPSQLGMAMSWDPELVRQAARATAEEVAPTGVHWTFSPVLCIGRDTRWGRVDETFGEDPTLIGDLACAMIDGYQKGARTGDAFDDDAILACAKHFAGYSETEGGRDASEADLSRRKLTSWFLPPFERAAKAGCATFMLGYESIDGTPVTFNQWLLSDTLRGNWNYTGTLVTDWDNVGRAVWEQHVKPDYAHAAADAVRAGNDLVMTTPQFYEGAIEAVRSGMLDEALLDDAVARILTLKFQLGLFEDPRLPDPERIKAAIGSDAHRATNLAIARESVTLLTNRGAIPFAADGAKHIAVVGPLADDAQNQLGDWAGSSGQVPWMQDGQPRELITTVLDGMRALAGDADVTYARGANVIDLVDDPAGATFPDGQPRPKLAVAAPVDQTLLDEALDVARDADLTVAVVGDVVELTGETCSTATLELQGGQNRLLEALAAQARETGKPLVVVLMSSKPQVMPPCVIGRNGVFVDDSCTDGVAAFLYAANPGMEGGRAIAEIILGVTEPSGRLPITFPRHAGQLPVYYNQVRGQHGDRYADLTQDPAFAFGEGLSTTEFSYGEPRIVNGSEFGVGDTVHVEVELENVGPRAGTETVQLYVSDVVTSWTWAERELKAYRRVCLEAGERTTVEFELPVADCTVVDGEARRVVESGEFKVLVGHSSRLKDLQEAAFTVR</sequence>
<dbReference type="SUPFAM" id="SSF51445">
    <property type="entry name" value="(Trans)glycosidases"/>
    <property type="match status" value="1"/>
</dbReference>
<organism evidence="8 9">
    <name type="scientific">Bifidobacterium cuniculi</name>
    <dbReference type="NCBI Taxonomy" id="1688"/>
    <lineage>
        <taxon>Bacteria</taxon>
        <taxon>Bacillati</taxon>
        <taxon>Actinomycetota</taxon>
        <taxon>Actinomycetes</taxon>
        <taxon>Bifidobacteriales</taxon>
        <taxon>Bifidobacteriaceae</taxon>
        <taxon>Bifidobacterium</taxon>
    </lineage>
</organism>
<reference evidence="8 9" key="1">
    <citation type="submission" date="2014-03" db="EMBL/GenBank/DDBJ databases">
        <title>Genomics of Bifidobacteria.</title>
        <authorList>
            <person name="Ventura M."/>
            <person name="Milani C."/>
            <person name="Lugli G.A."/>
        </authorList>
    </citation>
    <scope>NUCLEOTIDE SEQUENCE [LARGE SCALE GENOMIC DNA]</scope>
    <source>
        <strain evidence="8 9">LMG 10738</strain>
    </source>
</reference>
<evidence type="ECO:0000313" key="8">
    <source>
        <dbReference type="EMBL" id="KFI63872.1"/>
    </source>
</evidence>
<protein>
    <recommendedName>
        <fullName evidence="3">beta-glucosidase</fullName>
        <ecNumber evidence="3">3.2.1.21</ecNumber>
    </recommendedName>
</protein>
<evidence type="ECO:0000256" key="6">
    <source>
        <dbReference type="ARBA" id="ARBA00023295"/>
    </source>
</evidence>
<dbReference type="Gene3D" id="3.20.20.300">
    <property type="entry name" value="Glycoside hydrolase, family 3, N-terminal domain"/>
    <property type="match status" value="1"/>
</dbReference>
<dbReference type="PANTHER" id="PTHR30620:SF16">
    <property type="entry name" value="LYSOSOMAL BETA GLUCOSIDASE"/>
    <property type="match status" value="1"/>
</dbReference>
<dbReference type="InterPro" id="IPR026891">
    <property type="entry name" value="Fn3-like"/>
</dbReference>
<dbReference type="InterPro" id="IPR013783">
    <property type="entry name" value="Ig-like_fold"/>
</dbReference>
<proteinExistence type="inferred from homology"/>
<dbReference type="SUPFAM" id="SSF52279">
    <property type="entry name" value="Beta-D-glucan exohydrolase, C-terminal domain"/>
    <property type="match status" value="1"/>
</dbReference>
<evidence type="ECO:0000313" key="9">
    <source>
        <dbReference type="Proteomes" id="UP000029067"/>
    </source>
</evidence>
<keyword evidence="4" id="KW-0732">Signal</keyword>
<evidence type="ECO:0000256" key="4">
    <source>
        <dbReference type="ARBA" id="ARBA00022729"/>
    </source>
</evidence>
<keyword evidence="9" id="KW-1185">Reference proteome</keyword>
<evidence type="ECO:0000259" key="7">
    <source>
        <dbReference type="SMART" id="SM01217"/>
    </source>
</evidence>
<dbReference type="Pfam" id="PF00933">
    <property type="entry name" value="Glyco_hydro_3"/>
    <property type="match status" value="1"/>
</dbReference>
<dbReference type="InterPro" id="IPR002772">
    <property type="entry name" value="Glyco_hydro_3_C"/>
</dbReference>
<dbReference type="PRINTS" id="PR00133">
    <property type="entry name" value="GLHYDRLASE3"/>
</dbReference>
<dbReference type="GO" id="GO:0008422">
    <property type="term" value="F:beta-glucosidase activity"/>
    <property type="evidence" value="ECO:0007669"/>
    <property type="project" value="UniProtKB-EC"/>
</dbReference>
<name>A0A087AYM2_9BIFI</name>
<evidence type="ECO:0000256" key="2">
    <source>
        <dbReference type="ARBA" id="ARBA00005336"/>
    </source>
</evidence>
<dbReference type="Gene3D" id="2.60.40.10">
    <property type="entry name" value="Immunoglobulins"/>
    <property type="match status" value="1"/>
</dbReference>
<dbReference type="Pfam" id="PF14310">
    <property type="entry name" value="Fn3-like"/>
    <property type="match status" value="1"/>
</dbReference>
<dbReference type="STRING" id="1688.BCUN_1484"/>
<feature type="domain" description="Fibronectin type III-like" evidence="7">
    <location>
        <begin position="690"/>
        <end position="759"/>
    </location>
</feature>
<dbReference type="RefSeq" id="WP_033516363.1">
    <property type="nucleotide sequence ID" value="NZ_JGYV01000006.1"/>
</dbReference>
<dbReference type="SMART" id="SM01217">
    <property type="entry name" value="Fn3_like"/>
    <property type="match status" value="1"/>
</dbReference>